<sequence>YNMKERLFMTLERTVTHEKNFLMTFHQVEENQRQVSTRRLALDNNISRSLVIKVFNKGGYFSYQKKFIHKIKSIDPRVRPSLILSTEFYFYFTDLKTDNKNLEYIVLQQDRALRHTSFITIFSLKFVFYPSNIILHNSDFGWSERSSYLNSSNFILGIAQKLTF</sequence>
<proteinExistence type="predicted"/>
<name>A0AAF5DLF0_STRER</name>
<accession>A0AAF5DLF0</accession>
<keyword evidence="1" id="KW-1185">Reference proteome</keyword>
<evidence type="ECO:0000313" key="1">
    <source>
        <dbReference type="Proteomes" id="UP000035681"/>
    </source>
</evidence>
<organism evidence="1 2">
    <name type="scientific">Strongyloides stercoralis</name>
    <name type="common">Threadworm</name>
    <dbReference type="NCBI Taxonomy" id="6248"/>
    <lineage>
        <taxon>Eukaryota</taxon>
        <taxon>Metazoa</taxon>
        <taxon>Ecdysozoa</taxon>
        <taxon>Nematoda</taxon>
        <taxon>Chromadorea</taxon>
        <taxon>Rhabditida</taxon>
        <taxon>Tylenchina</taxon>
        <taxon>Panagrolaimomorpha</taxon>
        <taxon>Strongyloidoidea</taxon>
        <taxon>Strongyloididae</taxon>
        <taxon>Strongyloides</taxon>
    </lineage>
</organism>
<dbReference type="AlphaFoldDB" id="A0AAF5DLF0"/>
<protein>
    <submittedName>
        <fullName evidence="2">Uncharacterized protein</fullName>
    </submittedName>
</protein>
<reference evidence="2" key="1">
    <citation type="submission" date="2024-02" db="UniProtKB">
        <authorList>
            <consortium name="WormBaseParasite"/>
        </authorList>
    </citation>
    <scope>IDENTIFICATION</scope>
</reference>
<dbReference type="WBParaSite" id="TCONS_00013749.p1">
    <property type="protein sequence ID" value="TCONS_00013749.p1"/>
    <property type="gene ID" value="XLOC_008654"/>
</dbReference>
<evidence type="ECO:0000313" key="2">
    <source>
        <dbReference type="WBParaSite" id="TCONS_00013749.p1"/>
    </source>
</evidence>
<dbReference type="Proteomes" id="UP000035681">
    <property type="component" value="Unplaced"/>
</dbReference>